<dbReference type="InterPro" id="IPR015077">
    <property type="entry name" value="DUF1858"/>
</dbReference>
<dbReference type="EMBL" id="FNCG01000003">
    <property type="protein sequence ID" value="SDG30325.1"/>
    <property type="molecule type" value="Genomic_DNA"/>
</dbReference>
<feature type="domain" description="DUF1858" evidence="1">
    <location>
        <begin position="11"/>
        <end position="70"/>
    </location>
</feature>
<dbReference type="AlphaFoldDB" id="A0A1G7T4X2"/>
<dbReference type="InterPro" id="IPR038062">
    <property type="entry name" value="ScdA-like_N_sf"/>
</dbReference>
<keyword evidence="4" id="KW-1185">Reference proteome</keyword>
<dbReference type="Proteomes" id="UP000199705">
    <property type="component" value="Unassembled WGS sequence"/>
</dbReference>
<dbReference type="STRING" id="551996.SAMN05192573_10332"/>
<protein>
    <submittedName>
        <fullName evidence="3">Uncharacterized conserved protein</fullName>
    </submittedName>
</protein>
<reference evidence="4" key="1">
    <citation type="submission" date="2016-10" db="EMBL/GenBank/DDBJ databases">
        <authorList>
            <person name="Varghese N."/>
            <person name="Submissions S."/>
        </authorList>
    </citation>
    <scope>NUCLEOTIDE SEQUENCE [LARGE SCALE GENOMIC DNA]</scope>
    <source>
        <strain evidence="4">Gh-67</strain>
    </source>
</reference>
<name>A0A1G7T4X2_9SPHI</name>
<evidence type="ECO:0000259" key="1">
    <source>
        <dbReference type="Pfam" id="PF08984"/>
    </source>
</evidence>
<evidence type="ECO:0000313" key="3">
    <source>
        <dbReference type="EMBL" id="SDG30325.1"/>
    </source>
</evidence>
<dbReference type="Gene3D" id="1.10.3910.10">
    <property type="entry name" value="SP0561-like"/>
    <property type="match status" value="1"/>
</dbReference>
<dbReference type="InterPro" id="IPR018720">
    <property type="entry name" value="DUF2249"/>
</dbReference>
<feature type="domain" description="DUF2249" evidence="2">
    <location>
        <begin position="206"/>
        <end position="259"/>
    </location>
</feature>
<gene>
    <name evidence="3" type="ORF">SAMN05192573_10332</name>
</gene>
<organism evidence="3 4">
    <name type="scientific">Mucilaginibacter gossypii</name>
    <dbReference type="NCBI Taxonomy" id="551996"/>
    <lineage>
        <taxon>Bacteria</taxon>
        <taxon>Pseudomonadati</taxon>
        <taxon>Bacteroidota</taxon>
        <taxon>Sphingobacteriia</taxon>
        <taxon>Sphingobacteriales</taxon>
        <taxon>Sphingobacteriaceae</taxon>
        <taxon>Mucilaginibacter</taxon>
    </lineage>
</organism>
<evidence type="ECO:0000313" key="4">
    <source>
        <dbReference type="Proteomes" id="UP000199705"/>
    </source>
</evidence>
<sequence length="271" mass="30659">MEPSEIHIVLNANSLISDLLKYNEELIIQKLTELNKNFNRLKNPVLRKVLAKRVSVAQACRIAGCSLNEFFDVLRPLGFKAAHEAVEVDRLPLPLAASFTKIIDLDVRPILAAGNDPLKIILTAAAGLKNGEVLKVINTFEPVPLISLLENKGYRSFMDIAGPELVNTYFLKNEAEPDELIMNISELSVEADGLTELMKAYQLHIMDVRPFQMPKPMTMILDKLETLKTTEALYVWHRKVPVHLLPVLKERGFDFRIMETAEAVILFIYRP</sequence>
<feature type="domain" description="DUF2249" evidence="2">
    <location>
        <begin position="105"/>
        <end position="154"/>
    </location>
</feature>
<evidence type="ECO:0000259" key="2">
    <source>
        <dbReference type="Pfam" id="PF10006"/>
    </source>
</evidence>
<accession>A0A1G7T4X2</accession>
<dbReference type="SUPFAM" id="SSF140683">
    <property type="entry name" value="SP0561-like"/>
    <property type="match status" value="1"/>
</dbReference>
<dbReference type="Pfam" id="PF08984">
    <property type="entry name" value="DUF1858"/>
    <property type="match status" value="1"/>
</dbReference>
<dbReference type="RefSeq" id="WP_091163638.1">
    <property type="nucleotide sequence ID" value="NZ_FNCG01000003.1"/>
</dbReference>
<proteinExistence type="predicted"/>
<dbReference type="Pfam" id="PF10006">
    <property type="entry name" value="DUF2249"/>
    <property type="match status" value="2"/>
</dbReference>